<dbReference type="AlphaFoldDB" id="A0A812XYI0"/>
<dbReference type="EMBL" id="CAJNJA010039722">
    <property type="protein sequence ID" value="CAE7759380.1"/>
    <property type="molecule type" value="Genomic_DNA"/>
</dbReference>
<dbReference type="Proteomes" id="UP000601435">
    <property type="component" value="Unassembled WGS sequence"/>
</dbReference>
<protein>
    <submittedName>
        <fullName evidence="1">Uncharacterized protein</fullName>
    </submittedName>
</protein>
<proteinExistence type="predicted"/>
<feature type="non-terminal residue" evidence="1">
    <location>
        <position position="1"/>
    </location>
</feature>
<gene>
    <name evidence="1" type="ORF">SNEC2469_LOCUS22080</name>
</gene>
<reference evidence="1" key="1">
    <citation type="submission" date="2021-02" db="EMBL/GenBank/DDBJ databases">
        <authorList>
            <person name="Dougan E. K."/>
            <person name="Rhodes N."/>
            <person name="Thang M."/>
            <person name="Chan C."/>
        </authorList>
    </citation>
    <scope>NUCLEOTIDE SEQUENCE</scope>
</reference>
<keyword evidence="2" id="KW-1185">Reference proteome</keyword>
<sequence>SPRPAGYRREKLCTHGEEAHDWSRAVKSLSFAMQRFDSLTTPLFRVITLFPSVLKFLCNMTRADVGDSEDRVWSRRYLETFTSRSKQGGLNLAKAALVGDALLVLQRFLRLDDRSESDVLLKAREAMETKQTLKLLFKDEGIFHAAAGDTLLQKALAGLHSLGPLRWSEGSREVVASVEHPDVNVLKDFSRSLYDLMSASFEAFFPNHDHVNAFAALDLEAGLTWPERKNLVEVLASHEKVCKTQLWPLGCVEQLN</sequence>
<comment type="caution">
    <text evidence="1">The sequence shown here is derived from an EMBL/GenBank/DDBJ whole genome shotgun (WGS) entry which is preliminary data.</text>
</comment>
<accession>A0A812XYI0</accession>
<name>A0A812XYI0_9DINO</name>
<organism evidence="1 2">
    <name type="scientific">Symbiodinium necroappetens</name>
    <dbReference type="NCBI Taxonomy" id="1628268"/>
    <lineage>
        <taxon>Eukaryota</taxon>
        <taxon>Sar</taxon>
        <taxon>Alveolata</taxon>
        <taxon>Dinophyceae</taxon>
        <taxon>Suessiales</taxon>
        <taxon>Symbiodiniaceae</taxon>
        <taxon>Symbiodinium</taxon>
    </lineage>
</organism>
<evidence type="ECO:0000313" key="1">
    <source>
        <dbReference type="EMBL" id="CAE7759380.1"/>
    </source>
</evidence>
<dbReference type="OrthoDB" id="416397at2759"/>
<evidence type="ECO:0000313" key="2">
    <source>
        <dbReference type="Proteomes" id="UP000601435"/>
    </source>
</evidence>